<organism evidence="1 2">
    <name type="scientific">Vespula germanica</name>
    <name type="common">German yellow jacket</name>
    <name type="synonym">Paravespula germanica</name>
    <dbReference type="NCBI Taxonomy" id="30212"/>
    <lineage>
        <taxon>Eukaryota</taxon>
        <taxon>Metazoa</taxon>
        <taxon>Ecdysozoa</taxon>
        <taxon>Arthropoda</taxon>
        <taxon>Hexapoda</taxon>
        <taxon>Insecta</taxon>
        <taxon>Pterygota</taxon>
        <taxon>Neoptera</taxon>
        <taxon>Endopterygota</taxon>
        <taxon>Hymenoptera</taxon>
        <taxon>Apocrita</taxon>
        <taxon>Aculeata</taxon>
        <taxon>Vespoidea</taxon>
        <taxon>Vespidae</taxon>
        <taxon>Vespinae</taxon>
        <taxon>Vespula</taxon>
    </lineage>
</organism>
<reference evidence="1" key="1">
    <citation type="journal article" date="2020" name="G3 (Bethesda)">
        <title>High-Quality Assemblies for Three Invasive Social Wasps from the &lt;i&gt;Vespula&lt;/i&gt; Genus.</title>
        <authorList>
            <person name="Harrop T.W.R."/>
            <person name="Guhlin J."/>
            <person name="McLaughlin G.M."/>
            <person name="Permina E."/>
            <person name="Stockwell P."/>
            <person name="Gilligan J."/>
            <person name="Le Lec M.F."/>
            <person name="Gruber M.A.M."/>
            <person name="Quinn O."/>
            <person name="Lovegrove M."/>
            <person name="Duncan E.J."/>
            <person name="Remnant E.J."/>
            <person name="Van Eeckhoven J."/>
            <person name="Graham B."/>
            <person name="Knapp R.A."/>
            <person name="Langford K.W."/>
            <person name="Kronenberg Z."/>
            <person name="Press M.O."/>
            <person name="Eacker S.M."/>
            <person name="Wilson-Rankin E.E."/>
            <person name="Purcell J."/>
            <person name="Lester P.J."/>
            <person name="Dearden P.K."/>
        </authorList>
    </citation>
    <scope>NUCLEOTIDE SEQUENCE</scope>
    <source>
        <strain evidence="1">Linc-1</strain>
    </source>
</reference>
<dbReference type="EMBL" id="JACSDZ010000001">
    <property type="protein sequence ID" value="KAF7418946.1"/>
    <property type="molecule type" value="Genomic_DNA"/>
</dbReference>
<evidence type="ECO:0000313" key="1">
    <source>
        <dbReference type="EMBL" id="KAF7418946.1"/>
    </source>
</evidence>
<dbReference type="Proteomes" id="UP000617340">
    <property type="component" value="Unassembled WGS sequence"/>
</dbReference>
<sequence>MCCDVLDKNDVHITLEPFNREVLPAPLRRFLRCSVISFLSRNLFRDLRSQEVRGTFEERTNDRSTLGVIFQECQEKRKRSVKETRKNGFGDRL</sequence>
<name>A0A834NVS5_VESGE</name>
<comment type="caution">
    <text evidence="1">The sequence shown here is derived from an EMBL/GenBank/DDBJ whole genome shotgun (WGS) entry which is preliminary data.</text>
</comment>
<dbReference type="AlphaFoldDB" id="A0A834NVS5"/>
<keyword evidence="2" id="KW-1185">Reference proteome</keyword>
<protein>
    <submittedName>
        <fullName evidence="1">Uncharacterized protein</fullName>
    </submittedName>
</protein>
<gene>
    <name evidence="1" type="ORF">HZH68_001599</name>
</gene>
<accession>A0A834NVS5</accession>
<proteinExistence type="predicted"/>
<evidence type="ECO:0000313" key="2">
    <source>
        <dbReference type="Proteomes" id="UP000617340"/>
    </source>
</evidence>